<organism evidence="2 3">
    <name type="scientific">Gonium pectorale</name>
    <name type="common">Green alga</name>
    <dbReference type="NCBI Taxonomy" id="33097"/>
    <lineage>
        <taxon>Eukaryota</taxon>
        <taxon>Viridiplantae</taxon>
        <taxon>Chlorophyta</taxon>
        <taxon>core chlorophytes</taxon>
        <taxon>Chlorophyceae</taxon>
        <taxon>CS clade</taxon>
        <taxon>Chlamydomonadales</taxon>
        <taxon>Volvocaceae</taxon>
        <taxon>Gonium</taxon>
    </lineage>
</organism>
<dbReference type="EMBL" id="LSYV01000055">
    <property type="protein sequence ID" value="KXZ45479.1"/>
    <property type="molecule type" value="Genomic_DNA"/>
</dbReference>
<evidence type="ECO:0000256" key="1">
    <source>
        <dbReference type="SAM" id="MobiDB-lite"/>
    </source>
</evidence>
<dbReference type="GO" id="GO:0005783">
    <property type="term" value="C:endoplasmic reticulum"/>
    <property type="evidence" value="ECO:0007669"/>
    <property type="project" value="TreeGrafter"/>
</dbReference>
<dbReference type="GO" id="GO:0030149">
    <property type="term" value="P:sphingolipid catabolic process"/>
    <property type="evidence" value="ECO:0007669"/>
    <property type="project" value="TreeGrafter"/>
</dbReference>
<dbReference type="GO" id="GO:0004620">
    <property type="term" value="F:phospholipase activity"/>
    <property type="evidence" value="ECO:0007669"/>
    <property type="project" value="TreeGrafter"/>
</dbReference>
<dbReference type="Proteomes" id="UP000075714">
    <property type="component" value="Unassembled WGS sequence"/>
</dbReference>
<feature type="region of interest" description="Disordered" evidence="1">
    <location>
        <begin position="582"/>
        <end position="606"/>
    </location>
</feature>
<feature type="compositionally biased region" description="Basic residues" evidence="1">
    <location>
        <begin position="291"/>
        <end position="316"/>
    </location>
</feature>
<dbReference type="STRING" id="33097.A0A150G6I9"/>
<evidence type="ECO:0000313" key="3">
    <source>
        <dbReference type="Proteomes" id="UP000075714"/>
    </source>
</evidence>
<dbReference type="PANTHER" id="PTHR12393">
    <property type="entry name" value="SPHINGOMYELIN PHOSPHODIESTERASE RELATED"/>
    <property type="match status" value="1"/>
</dbReference>
<accession>A0A150G6I9</accession>
<protein>
    <submittedName>
        <fullName evidence="2">Uncharacterized protein</fullName>
    </submittedName>
</protein>
<feature type="region of interest" description="Disordered" evidence="1">
    <location>
        <begin position="424"/>
        <end position="444"/>
    </location>
</feature>
<dbReference type="AlphaFoldDB" id="A0A150G6I9"/>
<dbReference type="GO" id="GO:0016020">
    <property type="term" value="C:membrane"/>
    <property type="evidence" value="ECO:0007669"/>
    <property type="project" value="TreeGrafter"/>
</dbReference>
<sequence>MGVERIWLPEILERVAGFMEGNDVACNLRMVNKVAARALRRVQHTTIRLSQPAPHAAFTRRWQPPGAVSCMTLRQRQQLLSLTASSGIIANLEVAVAVAGCFLTAVVMAAAAAAGHTHVCRWLLKRGCPWGNALAAAARAGRREACEWLLGNGCHWDECAVREAQRGGHPELSQWLRNQPQAAEIVIFSAPLDPLLCAAEWGDLAELQRLHAAAFGNGAAAAAASAVVAAARPDARTASQLLAAAAASPTPDWRAKVEWLEGREGAPPPRDCQNVFFRAVLAPATPDRNSTRHHPHSHHHHHHHHHHNRDHYHHTHGAGSESLLSRLRWLRQRGYPLPDDAIWAAGRAGDMELLAFLLAEGARPGPEAALAAASFGHLAVLSALRAAGCPLDSLDLLHAAASGGHLAVVQYVWDVLALGDGGGGGEGGGGGRGGGRRGGAGGGGPRSVLTHAACSGRVEVLAWLAERGCAADGATFLEAAVAGCEEALEWLAARGVGPGDDGEPYVSAARNGDLATLRCLRRLGCPWGPEGRVFALCGYYVGRSWAPLQWLLQAGCPVDGAAAARHAESWPEEERVQLMRLLEEREDEQQERGRGREQGQGQEGGR</sequence>
<dbReference type="SUPFAM" id="SSF48403">
    <property type="entry name" value="Ankyrin repeat"/>
    <property type="match status" value="2"/>
</dbReference>
<proteinExistence type="predicted"/>
<feature type="region of interest" description="Disordered" evidence="1">
    <location>
        <begin position="285"/>
        <end position="317"/>
    </location>
</feature>
<dbReference type="GO" id="GO:0071944">
    <property type="term" value="C:cell periphery"/>
    <property type="evidence" value="ECO:0007669"/>
    <property type="project" value="TreeGrafter"/>
</dbReference>
<comment type="caution">
    <text evidence="2">The sequence shown here is derived from an EMBL/GenBank/DDBJ whole genome shotgun (WGS) entry which is preliminary data.</text>
</comment>
<dbReference type="PANTHER" id="PTHR12393:SF6">
    <property type="entry name" value="SPHINGOMYELIN PHOSPHODIESTERASE 2"/>
    <property type="match status" value="1"/>
</dbReference>
<evidence type="ECO:0000313" key="2">
    <source>
        <dbReference type="EMBL" id="KXZ45479.1"/>
    </source>
</evidence>
<keyword evidence="3" id="KW-1185">Reference proteome</keyword>
<reference evidence="3" key="1">
    <citation type="journal article" date="2016" name="Nat. Commun.">
        <title>The Gonium pectorale genome demonstrates co-option of cell cycle regulation during the evolution of multicellularity.</title>
        <authorList>
            <person name="Hanschen E.R."/>
            <person name="Marriage T.N."/>
            <person name="Ferris P.J."/>
            <person name="Hamaji T."/>
            <person name="Toyoda A."/>
            <person name="Fujiyama A."/>
            <person name="Neme R."/>
            <person name="Noguchi H."/>
            <person name="Minakuchi Y."/>
            <person name="Suzuki M."/>
            <person name="Kawai-Toyooka H."/>
            <person name="Smith D.R."/>
            <person name="Sparks H."/>
            <person name="Anderson J."/>
            <person name="Bakaric R."/>
            <person name="Luria V."/>
            <person name="Karger A."/>
            <person name="Kirschner M.W."/>
            <person name="Durand P.M."/>
            <person name="Michod R.E."/>
            <person name="Nozaki H."/>
            <person name="Olson B.J."/>
        </authorList>
    </citation>
    <scope>NUCLEOTIDE SEQUENCE [LARGE SCALE GENOMIC DNA]</scope>
    <source>
        <strain evidence="3">NIES-2863</strain>
    </source>
</reference>
<dbReference type="InterPro" id="IPR036770">
    <property type="entry name" value="Ankyrin_rpt-contain_sf"/>
</dbReference>
<gene>
    <name evidence="2" type="ORF">GPECTOR_54g220</name>
</gene>
<dbReference type="Gene3D" id="1.25.40.20">
    <property type="entry name" value="Ankyrin repeat-containing domain"/>
    <property type="match status" value="2"/>
</dbReference>
<dbReference type="GO" id="GO:0046513">
    <property type="term" value="P:ceramide biosynthetic process"/>
    <property type="evidence" value="ECO:0007669"/>
    <property type="project" value="TreeGrafter"/>
</dbReference>
<name>A0A150G6I9_GONPE</name>